<evidence type="ECO:0000313" key="2">
    <source>
        <dbReference type="Proteomes" id="UP000775646"/>
    </source>
</evidence>
<evidence type="ECO:0000313" key="1">
    <source>
        <dbReference type="EMBL" id="EFI6954752.1"/>
    </source>
</evidence>
<dbReference type="EMBL" id="AASZRA010000035">
    <property type="protein sequence ID" value="EFI6954752.1"/>
    <property type="molecule type" value="Genomic_DNA"/>
</dbReference>
<organism evidence="1 2">
    <name type="scientific">Escherichia coli</name>
    <dbReference type="NCBI Taxonomy" id="562"/>
    <lineage>
        <taxon>Bacteria</taxon>
        <taxon>Pseudomonadati</taxon>
        <taxon>Pseudomonadota</taxon>
        <taxon>Gammaproteobacteria</taxon>
        <taxon>Enterobacterales</taxon>
        <taxon>Enterobacteriaceae</taxon>
        <taxon>Escherichia</taxon>
    </lineage>
</organism>
<dbReference type="AlphaFoldDB" id="A0AAI9BAU4"/>
<feature type="non-terminal residue" evidence="1">
    <location>
        <position position="1"/>
    </location>
</feature>
<reference evidence="1" key="1">
    <citation type="submission" date="2020-02" db="EMBL/GenBank/DDBJ databases">
        <authorList>
            <consortium name="GenomeTrakr network: Whole genome sequencing for foodborne pathogen traceback"/>
        </authorList>
    </citation>
    <scope>NUCLEOTIDE SEQUENCE</scope>
    <source>
        <strain evidence="1">CFSAN046653</strain>
    </source>
</reference>
<dbReference type="RefSeq" id="WP_215265106.1">
    <property type="nucleotide sequence ID" value="NZ_JAGEVX010000129.1"/>
</dbReference>
<accession>A0AAI9BAU4</accession>
<proteinExistence type="predicted"/>
<gene>
    <name evidence="1" type="ORF">BCB93_004465</name>
</gene>
<dbReference type="Proteomes" id="UP000775646">
    <property type="component" value="Unassembled WGS sequence"/>
</dbReference>
<protein>
    <submittedName>
        <fullName evidence="1">Uncharacterized protein</fullName>
    </submittedName>
</protein>
<comment type="caution">
    <text evidence="1">The sequence shown here is derived from an EMBL/GenBank/DDBJ whole genome shotgun (WGS) entry which is preliminary data.</text>
</comment>
<sequence length="65" mass="7078">HLTDVAGNPSNIANRFSKVIDGKDVQFVTKDSLFAGPSGKFAQFESTWQVLDNGSLRLTTVIPKL</sequence>
<name>A0AAI9BAU4_ECOLX</name>